<reference evidence="13 14" key="1">
    <citation type="journal article" date="2024" name="Front. Microbiol.">
        <title>Novel thermophilic genera Geochorda gen. nov. and Carboxydochorda gen. nov. from the deep terrestrial subsurface reveal the ecophysiological diversity in the class Limnochordia.</title>
        <authorList>
            <person name="Karnachuk O.V."/>
            <person name="Lukina A.P."/>
            <person name="Avakyan M.R."/>
            <person name="Kadnikov V.V."/>
            <person name="Begmatov S."/>
            <person name="Beletsky A.V."/>
            <person name="Vlasova K.G."/>
            <person name="Novikov A.A."/>
            <person name="Shcherbakova V.A."/>
            <person name="Mardanov A.V."/>
            <person name="Ravin N.V."/>
        </authorList>
    </citation>
    <scope>NUCLEOTIDE SEQUENCE [LARGE SCALE GENOMIC DNA]</scope>
    <source>
        <strain evidence="13 14">L945</strain>
    </source>
</reference>
<evidence type="ECO:0000256" key="7">
    <source>
        <dbReference type="ARBA" id="ARBA00016549"/>
    </source>
</evidence>
<keyword evidence="14" id="KW-1185">Reference proteome</keyword>
<dbReference type="PANTHER" id="PTHR33254:SF4">
    <property type="entry name" value="4-HYDROXY-4-METHYL-2-OXOGLUTARATE ALDOLASE 3-RELATED"/>
    <property type="match status" value="1"/>
</dbReference>
<dbReference type="RefSeq" id="WP_324715866.1">
    <property type="nucleotide sequence ID" value="NZ_CP141615.1"/>
</dbReference>
<evidence type="ECO:0000256" key="6">
    <source>
        <dbReference type="ARBA" id="ARBA00012947"/>
    </source>
</evidence>
<dbReference type="Pfam" id="PF03737">
    <property type="entry name" value="RraA-like"/>
    <property type="match status" value="1"/>
</dbReference>
<accession>A0ABZ1BVH6</accession>
<name>A0ABZ1BVH6_9FIRM</name>
<evidence type="ECO:0000256" key="8">
    <source>
        <dbReference type="ARBA" id="ARBA00025046"/>
    </source>
</evidence>
<evidence type="ECO:0000256" key="4">
    <source>
        <dbReference type="ARBA" id="ARBA00011233"/>
    </source>
</evidence>
<dbReference type="SUPFAM" id="SSF89562">
    <property type="entry name" value="RraA-like"/>
    <property type="match status" value="1"/>
</dbReference>
<organism evidence="13 14">
    <name type="scientific">Carboxydichorda subterranea</name>
    <dbReference type="NCBI Taxonomy" id="3109565"/>
    <lineage>
        <taxon>Bacteria</taxon>
        <taxon>Bacillati</taxon>
        <taxon>Bacillota</taxon>
        <taxon>Limnochordia</taxon>
        <taxon>Limnochordales</taxon>
        <taxon>Geochordaceae</taxon>
        <taxon>Carboxydichorda</taxon>
    </lineage>
</organism>
<dbReference type="EMBL" id="CP141615">
    <property type="protein sequence ID" value="WRP16593.1"/>
    <property type="molecule type" value="Genomic_DNA"/>
</dbReference>
<evidence type="ECO:0000256" key="3">
    <source>
        <dbReference type="ARBA" id="ARBA00008621"/>
    </source>
</evidence>
<evidence type="ECO:0000256" key="2">
    <source>
        <dbReference type="ARBA" id="ARBA00001968"/>
    </source>
</evidence>
<dbReference type="EC" id="4.1.1.112" evidence="6"/>
<evidence type="ECO:0000256" key="12">
    <source>
        <dbReference type="ARBA" id="ARBA00047973"/>
    </source>
</evidence>
<dbReference type="Gene3D" id="3.50.30.40">
    <property type="entry name" value="Ribonuclease E inhibitor RraA/RraA-like"/>
    <property type="match status" value="1"/>
</dbReference>
<dbReference type="PANTHER" id="PTHR33254">
    <property type="entry name" value="4-HYDROXY-4-METHYL-2-OXOGLUTARATE ALDOLASE 3-RELATED"/>
    <property type="match status" value="1"/>
</dbReference>
<gene>
    <name evidence="13" type="ORF">U7230_10885</name>
</gene>
<evidence type="ECO:0000256" key="5">
    <source>
        <dbReference type="ARBA" id="ARBA00012213"/>
    </source>
</evidence>
<dbReference type="Proteomes" id="UP001332192">
    <property type="component" value="Chromosome"/>
</dbReference>
<dbReference type="InterPro" id="IPR005493">
    <property type="entry name" value="RraA/RraA-like"/>
</dbReference>
<evidence type="ECO:0000256" key="9">
    <source>
        <dbReference type="ARBA" id="ARBA00029596"/>
    </source>
</evidence>
<comment type="catalytic activity">
    <reaction evidence="1">
        <text>4-hydroxy-4-methyl-2-oxoglutarate = 2 pyruvate</text>
        <dbReference type="Rhea" id="RHEA:22748"/>
        <dbReference type="ChEBI" id="CHEBI:15361"/>
        <dbReference type="ChEBI" id="CHEBI:58276"/>
        <dbReference type="EC" id="4.1.3.17"/>
    </reaction>
</comment>
<evidence type="ECO:0000313" key="14">
    <source>
        <dbReference type="Proteomes" id="UP001332192"/>
    </source>
</evidence>
<proteinExistence type="inferred from homology"/>
<protein>
    <recommendedName>
        <fullName evidence="7">Putative 4-hydroxy-4-methyl-2-oxoglutarate aldolase</fullName>
        <ecNumber evidence="6">4.1.1.112</ecNumber>
        <ecNumber evidence="5">4.1.3.17</ecNumber>
    </recommendedName>
    <alternativeName>
        <fullName evidence="11">Oxaloacetate decarboxylase</fullName>
    </alternativeName>
    <alternativeName>
        <fullName evidence="9">Regulator of ribonuclease activity homolog</fullName>
    </alternativeName>
    <alternativeName>
        <fullName evidence="10">RraA-like protein</fullName>
    </alternativeName>
</protein>
<dbReference type="EC" id="4.1.3.17" evidence="5"/>
<comment type="subunit">
    <text evidence="4">Homotrimer.</text>
</comment>
<evidence type="ECO:0000313" key="13">
    <source>
        <dbReference type="EMBL" id="WRP16593.1"/>
    </source>
</evidence>
<dbReference type="InterPro" id="IPR036704">
    <property type="entry name" value="RraA/RraA-like_sf"/>
</dbReference>
<evidence type="ECO:0000256" key="10">
    <source>
        <dbReference type="ARBA" id="ARBA00030169"/>
    </source>
</evidence>
<sequence length="218" mass="23175">MNSPQLQRLVTGFLNTTTASVSDALDRRGIRGFMSHEIKPRTVSRKIAGIAVTIREVPSTERQPPLRAIEAIDSAPAGAVIVIGVDNGADVAVWGGLMTAAALARGLAGAILDGGVRDVAEIRRDYDFPVYARSIVPSTTVGRYVAIEHDVVVVCGGVRVAPGDIVLGDDDGVVVVPAAVAEGVLQEALSIDAREAQMAQELREGRRFMEVFEKYARI</sequence>
<dbReference type="CDD" id="cd16841">
    <property type="entry name" value="RraA_family"/>
    <property type="match status" value="1"/>
</dbReference>
<evidence type="ECO:0000256" key="11">
    <source>
        <dbReference type="ARBA" id="ARBA00032305"/>
    </source>
</evidence>
<comment type="catalytic activity">
    <reaction evidence="12">
        <text>oxaloacetate + H(+) = pyruvate + CO2</text>
        <dbReference type="Rhea" id="RHEA:15641"/>
        <dbReference type="ChEBI" id="CHEBI:15361"/>
        <dbReference type="ChEBI" id="CHEBI:15378"/>
        <dbReference type="ChEBI" id="CHEBI:16452"/>
        <dbReference type="ChEBI" id="CHEBI:16526"/>
        <dbReference type="EC" id="4.1.1.112"/>
    </reaction>
</comment>
<comment type="similarity">
    <text evidence="3">Belongs to the class II aldolase/RraA-like family.</text>
</comment>
<comment type="function">
    <text evidence="8">Catalyzes the aldol cleavage of 4-hydroxy-4-methyl-2-oxoglutarate (HMG) into 2 molecules of pyruvate. Also contains a secondary oxaloacetate (OAA) decarboxylase activity due to the common pyruvate enolate transition state formed following C-C bond cleavage in the retro-aldol and decarboxylation reactions.</text>
</comment>
<evidence type="ECO:0000256" key="1">
    <source>
        <dbReference type="ARBA" id="ARBA00001342"/>
    </source>
</evidence>
<comment type="cofactor">
    <cofactor evidence="2">
        <name>a divalent metal cation</name>
        <dbReference type="ChEBI" id="CHEBI:60240"/>
    </cofactor>
</comment>